<dbReference type="EMBL" id="WHWC01000021">
    <property type="protein sequence ID" value="KAG8363154.1"/>
    <property type="molecule type" value="Genomic_DNA"/>
</dbReference>
<proteinExistence type="predicted"/>
<name>A0AAV6W5Z4_9LAMI</name>
<keyword evidence="3" id="KW-1185">Reference proteome</keyword>
<dbReference type="AlphaFoldDB" id="A0AAV6W5Z4"/>
<protein>
    <submittedName>
        <fullName evidence="2">Uncharacterized protein</fullName>
    </submittedName>
</protein>
<feature type="region of interest" description="Disordered" evidence="1">
    <location>
        <begin position="168"/>
        <end position="205"/>
    </location>
</feature>
<dbReference type="PANTHER" id="PTHR48475:SF1">
    <property type="entry name" value="RNASE H TYPE-1 DOMAIN-CONTAINING PROTEIN"/>
    <property type="match status" value="1"/>
</dbReference>
<sequence>MKNFFHLSREKKKFADALPTLASMTKIDCGVDLQPLQIEARDSPAYCLNIEEEPDGRPWYHDIKQYIKTREYPPGATEKENNSEAIHGVLPYKNFNRGNPVLNSVWNGGGLTIRNEIPFLRVLMETELEEANGQNHDMSSCEEKRLAAMRYVMANFTRTREGWLKPINNEINNQKGSPPGISARRPRIEESTANPGRCQGHKGAP</sequence>
<organism evidence="2 3">
    <name type="scientific">Buddleja alternifolia</name>
    <dbReference type="NCBI Taxonomy" id="168488"/>
    <lineage>
        <taxon>Eukaryota</taxon>
        <taxon>Viridiplantae</taxon>
        <taxon>Streptophyta</taxon>
        <taxon>Embryophyta</taxon>
        <taxon>Tracheophyta</taxon>
        <taxon>Spermatophyta</taxon>
        <taxon>Magnoliopsida</taxon>
        <taxon>eudicotyledons</taxon>
        <taxon>Gunneridae</taxon>
        <taxon>Pentapetalae</taxon>
        <taxon>asterids</taxon>
        <taxon>lamiids</taxon>
        <taxon>Lamiales</taxon>
        <taxon>Scrophulariaceae</taxon>
        <taxon>Buddlejeae</taxon>
        <taxon>Buddleja</taxon>
    </lineage>
</organism>
<reference evidence="2" key="1">
    <citation type="submission" date="2019-10" db="EMBL/GenBank/DDBJ databases">
        <authorList>
            <person name="Zhang R."/>
            <person name="Pan Y."/>
            <person name="Wang J."/>
            <person name="Ma R."/>
            <person name="Yu S."/>
        </authorList>
    </citation>
    <scope>NUCLEOTIDE SEQUENCE</scope>
    <source>
        <strain evidence="2">LA-IB0</strain>
        <tissue evidence="2">Leaf</tissue>
    </source>
</reference>
<accession>A0AAV6W5Z4</accession>
<evidence type="ECO:0000313" key="2">
    <source>
        <dbReference type="EMBL" id="KAG8363154.1"/>
    </source>
</evidence>
<dbReference type="Proteomes" id="UP000826271">
    <property type="component" value="Unassembled WGS sequence"/>
</dbReference>
<geneLocation type="mitochondrion" evidence="2"/>
<dbReference type="PANTHER" id="PTHR48475">
    <property type="entry name" value="RIBONUCLEASE H"/>
    <property type="match status" value="1"/>
</dbReference>
<comment type="caution">
    <text evidence="2">The sequence shown here is derived from an EMBL/GenBank/DDBJ whole genome shotgun (WGS) entry which is preliminary data.</text>
</comment>
<evidence type="ECO:0000313" key="3">
    <source>
        <dbReference type="Proteomes" id="UP000826271"/>
    </source>
</evidence>
<evidence type="ECO:0000256" key="1">
    <source>
        <dbReference type="SAM" id="MobiDB-lite"/>
    </source>
</evidence>
<keyword evidence="2" id="KW-0496">Mitochondrion</keyword>
<gene>
    <name evidence="2" type="ORF">BUALT_BualtMtG0001800</name>
</gene>